<accession>A0A699W3F6</accession>
<sequence length="51" mass="5362">KKGEFASSTTPPTPTPTTTVESAPRLSATAKDVGGHEEGNKSDESDDERDE</sequence>
<dbReference type="AlphaFoldDB" id="A0A699W3F6"/>
<feature type="compositionally biased region" description="Basic and acidic residues" evidence="1">
    <location>
        <begin position="33"/>
        <end position="43"/>
    </location>
</feature>
<comment type="caution">
    <text evidence="2">The sequence shown here is derived from an EMBL/GenBank/DDBJ whole genome shotgun (WGS) entry which is preliminary data.</text>
</comment>
<reference evidence="2" key="1">
    <citation type="journal article" date="2019" name="Sci. Rep.">
        <title>Draft genome of Tanacetum cinerariifolium, the natural source of mosquito coil.</title>
        <authorList>
            <person name="Yamashiro T."/>
            <person name="Shiraishi A."/>
            <person name="Satake H."/>
            <person name="Nakayama K."/>
        </authorList>
    </citation>
    <scope>NUCLEOTIDE SEQUENCE</scope>
</reference>
<dbReference type="EMBL" id="BKCJ011531590">
    <property type="protein sequence ID" value="GFD40298.1"/>
    <property type="molecule type" value="Genomic_DNA"/>
</dbReference>
<name>A0A699W3F6_TANCI</name>
<evidence type="ECO:0000313" key="2">
    <source>
        <dbReference type="EMBL" id="GFD40298.1"/>
    </source>
</evidence>
<feature type="region of interest" description="Disordered" evidence="1">
    <location>
        <begin position="1"/>
        <end position="51"/>
    </location>
</feature>
<protein>
    <submittedName>
        <fullName evidence="2">Uncharacterized protein</fullName>
    </submittedName>
</protein>
<evidence type="ECO:0000256" key="1">
    <source>
        <dbReference type="SAM" id="MobiDB-lite"/>
    </source>
</evidence>
<organism evidence="2">
    <name type="scientific">Tanacetum cinerariifolium</name>
    <name type="common">Dalmatian daisy</name>
    <name type="synonym">Chrysanthemum cinerariifolium</name>
    <dbReference type="NCBI Taxonomy" id="118510"/>
    <lineage>
        <taxon>Eukaryota</taxon>
        <taxon>Viridiplantae</taxon>
        <taxon>Streptophyta</taxon>
        <taxon>Embryophyta</taxon>
        <taxon>Tracheophyta</taxon>
        <taxon>Spermatophyta</taxon>
        <taxon>Magnoliopsida</taxon>
        <taxon>eudicotyledons</taxon>
        <taxon>Gunneridae</taxon>
        <taxon>Pentapetalae</taxon>
        <taxon>asterids</taxon>
        <taxon>campanulids</taxon>
        <taxon>Asterales</taxon>
        <taxon>Asteraceae</taxon>
        <taxon>Asteroideae</taxon>
        <taxon>Anthemideae</taxon>
        <taxon>Anthemidinae</taxon>
        <taxon>Tanacetum</taxon>
    </lineage>
</organism>
<gene>
    <name evidence="2" type="ORF">Tci_912267</name>
</gene>
<feature type="non-terminal residue" evidence="2">
    <location>
        <position position="1"/>
    </location>
</feature>
<proteinExistence type="predicted"/>